<dbReference type="Gene3D" id="1.10.1170.10">
    <property type="entry name" value="Inhibitor Of Apoptosis Protein (2mihbC-IAP-1), Chain A"/>
    <property type="match status" value="1"/>
</dbReference>
<dbReference type="SUPFAM" id="SSF57924">
    <property type="entry name" value="Inhibitor of apoptosis (IAP) repeat"/>
    <property type="match status" value="1"/>
</dbReference>
<dbReference type="PANTHER" id="PTHR10044:SF139">
    <property type="entry name" value="DEATH-ASSOCIATED INHIBITOR OF APOPTOSIS 2"/>
    <property type="match status" value="1"/>
</dbReference>
<dbReference type="InterPro" id="IPR001370">
    <property type="entry name" value="BIR_rpt"/>
</dbReference>
<reference evidence="2" key="1">
    <citation type="submission" date="2020-06" db="EMBL/GenBank/DDBJ databases">
        <title>Draft genome of Bugula neritina, a colonial animal packing powerful symbionts and potential medicines.</title>
        <authorList>
            <person name="Rayko M."/>
        </authorList>
    </citation>
    <scope>NUCLEOTIDE SEQUENCE [LARGE SCALE GENOMIC DNA]</scope>
    <source>
        <strain evidence="2">Kwan_BN1</strain>
    </source>
</reference>
<dbReference type="Gene3D" id="1.10.8.10">
    <property type="entry name" value="DNA helicase RuvA subunit, C-terminal domain"/>
    <property type="match status" value="1"/>
</dbReference>
<dbReference type="Pfam" id="PF00653">
    <property type="entry name" value="BIR"/>
    <property type="match status" value="1"/>
</dbReference>
<gene>
    <name evidence="2" type="ORF">EB796_015803</name>
</gene>
<evidence type="ECO:0000256" key="1">
    <source>
        <dbReference type="SAM" id="MobiDB-lite"/>
    </source>
</evidence>
<comment type="caution">
    <text evidence="2">The sequence shown here is derived from an EMBL/GenBank/DDBJ whole genome shotgun (WGS) entry which is preliminary data.</text>
</comment>
<dbReference type="EMBL" id="VXIV02002406">
    <property type="protein sequence ID" value="KAF6025888.1"/>
    <property type="molecule type" value="Genomic_DNA"/>
</dbReference>
<dbReference type="GO" id="GO:0005737">
    <property type="term" value="C:cytoplasm"/>
    <property type="evidence" value="ECO:0007669"/>
    <property type="project" value="TreeGrafter"/>
</dbReference>
<name>A0A7J7JKK3_BUGNE</name>
<dbReference type="PROSITE" id="PS50143">
    <property type="entry name" value="BIR_REPEAT_2"/>
    <property type="match status" value="1"/>
</dbReference>
<evidence type="ECO:0000313" key="3">
    <source>
        <dbReference type="Proteomes" id="UP000593567"/>
    </source>
</evidence>
<feature type="compositionally biased region" description="Polar residues" evidence="1">
    <location>
        <begin position="45"/>
        <end position="60"/>
    </location>
</feature>
<feature type="region of interest" description="Disordered" evidence="1">
    <location>
        <begin position="1"/>
        <end position="60"/>
    </location>
</feature>
<dbReference type="SMART" id="SM00238">
    <property type="entry name" value="BIR"/>
    <property type="match status" value="1"/>
</dbReference>
<proteinExistence type="predicted"/>
<organism evidence="2 3">
    <name type="scientific">Bugula neritina</name>
    <name type="common">Brown bryozoan</name>
    <name type="synonym">Sertularia neritina</name>
    <dbReference type="NCBI Taxonomy" id="10212"/>
    <lineage>
        <taxon>Eukaryota</taxon>
        <taxon>Metazoa</taxon>
        <taxon>Spiralia</taxon>
        <taxon>Lophotrochozoa</taxon>
        <taxon>Bryozoa</taxon>
        <taxon>Gymnolaemata</taxon>
        <taxon>Cheilostomatida</taxon>
        <taxon>Flustrina</taxon>
        <taxon>Buguloidea</taxon>
        <taxon>Bugulidae</taxon>
        <taxon>Bugula</taxon>
    </lineage>
</organism>
<sequence length="508" mass="55397">MAESNMFTMEVNQGVDQKTRCEKNPQADSAYGASLTSAEVKKGSAGSTRGQSQASTSYAGDQLHTNQLAALATPYNEQEKEKDFVQVFVDVVPDGAPVAAAGILRAADSRPTTSTSSVSAAYEGKLCESHASSNDEKLVSGLLGASFEEPVREDKALETVDLESEVDLYIQILILVNLSCMLERSSPTFSAVSLANCGFVMYRKSTSVSCPNCSQLTGNIPDVCNLLAYQYGRQADASDLLSQTDSLNEFEGLGINVNLSKHPEMAVMSRRLATFLTYPYKSAKHPEQLVEGGYFYSGISSVSSLKCVLWSLERDGESVTCYSCGIVSTDWTSRCDVFIRHARSSPTCAHVISTRGQQFVDDVLAEFGSYHSRPAEDKITTVTNRMLRPRMDSIPVQKTLDMGISSQAVRTVVAKRIKKGAPDFKYISEIVQEVKELNVPEGQLREAKDTSVVLPKVLNLPESESDKEEKVMSSADVQMDESAEQSSHVEDRTALSIETDKMEGIHVV</sequence>
<dbReference type="AlphaFoldDB" id="A0A7J7JKK3"/>
<dbReference type="PANTHER" id="PTHR10044">
    <property type="entry name" value="INHIBITOR OF APOPTOSIS"/>
    <property type="match status" value="1"/>
</dbReference>
<dbReference type="OrthoDB" id="774873at2759"/>
<accession>A0A7J7JKK3</accession>
<feature type="region of interest" description="Disordered" evidence="1">
    <location>
        <begin position="463"/>
        <end position="493"/>
    </location>
</feature>
<protein>
    <submittedName>
        <fullName evidence="2">BIRC7</fullName>
    </submittedName>
</protein>
<dbReference type="InterPro" id="IPR050784">
    <property type="entry name" value="IAP"/>
</dbReference>
<evidence type="ECO:0000313" key="2">
    <source>
        <dbReference type="EMBL" id="KAF6025888.1"/>
    </source>
</evidence>
<keyword evidence="3" id="KW-1185">Reference proteome</keyword>
<dbReference type="Proteomes" id="UP000593567">
    <property type="component" value="Unassembled WGS sequence"/>
</dbReference>
<dbReference type="GO" id="GO:0005634">
    <property type="term" value="C:nucleus"/>
    <property type="evidence" value="ECO:0007669"/>
    <property type="project" value="TreeGrafter"/>
</dbReference>
<feature type="compositionally biased region" description="Polar residues" evidence="1">
    <location>
        <begin position="1"/>
        <end position="16"/>
    </location>
</feature>
<dbReference type="GO" id="GO:0051726">
    <property type="term" value="P:regulation of cell cycle"/>
    <property type="evidence" value="ECO:0007669"/>
    <property type="project" value="TreeGrafter"/>
</dbReference>